<protein>
    <recommendedName>
        <fullName evidence="6">Exostosin GT47 domain-containing protein</fullName>
    </recommendedName>
</protein>
<dbReference type="GO" id="GO:0016757">
    <property type="term" value="F:glycosyltransferase activity"/>
    <property type="evidence" value="ECO:0007669"/>
    <property type="project" value="UniProtKB-KW"/>
</dbReference>
<dbReference type="Proteomes" id="UP000015453">
    <property type="component" value="Unassembled WGS sequence"/>
</dbReference>
<dbReference type="PANTHER" id="PTHR11062">
    <property type="entry name" value="EXOSTOSIN HEPARAN SULFATE GLYCOSYLTRANSFERASE -RELATED"/>
    <property type="match status" value="1"/>
</dbReference>
<proteinExistence type="inferred from homology"/>
<feature type="non-terminal residue" evidence="7">
    <location>
        <position position="380"/>
    </location>
</feature>
<evidence type="ECO:0000256" key="4">
    <source>
        <dbReference type="ARBA" id="ARBA00022968"/>
    </source>
</evidence>
<comment type="subcellular location">
    <subcellularLocation>
        <location evidence="1">Golgi apparatus membrane</location>
        <topology evidence="1">Single-pass type II membrane protein</topology>
    </subcellularLocation>
</comment>
<dbReference type="AlphaFoldDB" id="S8DV16"/>
<evidence type="ECO:0000256" key="5">
    <source>
        <dbReference type="ARBA" id="ARBA00023034"/>
    </source>
</evidence>
<dbReference type="InterPro" id="IPR040911">
    <property type="entry name" value="Exostosin_GT47"/>
</dbReference>
<organism evidence="7 8">
    <name type="scientific">Genlisea aurea</name>
    <dbReference type="NCBI Taxonomy" id="192259"/>
    <lineage>
        <taxon>Eukaryota</taxon>
        <taxon>Viridiplantae</taxon>
        <taxon>Streptophyta</taxon>
        <taxon>Embryophyta</taxon>
        <taxon>Tracheophyta</taxon>
        <taxon>Spermatophyta</taxon>
        <taxon>Magnoliopsida</taxon>
        <taxon>eudicotyledons</taxon>
        <taxon>Gunneridae</taxon>
        <taxon>Pentapetalae</taxon>
        <taxon>asterids</taxon>
        <taxon>lamiids</taxon>
        <taxon>Lamiales</taxon>
        <taxon>Lentibulariaceae</taxon>
        <taxon>Genlisea</taxon>
    </lineage>
</organism>
<name>S8DV16_9LAMI</name>
<feature type="non-terminal residue" evidence="7">
    <location>
        <position position="1"/>
    </location>
</feature>
<sequence>NELEQGLARARSAIRKAVSMKNHSEFMAKNGISFPEIYRNPLAFIQSYKEMEKRLRVYVYREGELPMVHDGPCKDIYAIEGRFIHEMERGGNGFRTTDPRSANLFFMPFSVTWMVKYLYTPGTYDLTPLREFVSGYVNLVAAEHPFWNRTQGADHFMLSCHDWGPHASRGNEFMFRRSIRVLCNANTSEGFDPRKDVALPEIYLYGGRVNPKLSIPPPPPSSRPHLAFFAGGIHGPIREALLRRWKDRDPDIKVTDRLTRPEEYYGYMLRSRYCLCPSGYEVASPRIVEAVYAECVPVILSDGYALPFGDVLRWEAFSVAADVAGLKERLGRVSEEEYRRLRMGVRAVRRHFVLNRPPERYDAFGMILHSLWLRRLNLRL</sequence>
<keyword evidence="4" id="KW-0812">Transmembrane</keyword>
<evidence type="ECO:0000259" key="6">
    <source>
        <dbReference type="Pfam" id="PF03016"/>
    </source>
</evidence>
<gene>
    <name evidence="7" type="ORF">M569_07773</name>
</gene>
<comment type="caution">
    <text evidence="7">The sequence shown here is derived from an EMBL/GenBank/DDBJ whole genome shotgun (WGS) entry which is preliminary data.</text>
</comment>
<keyword evidence="3" id="KW-0328">Glycosyltransferase</keyword>
<dbReference type="InterPro" id="IPR004263">
    <property type="entry name" value="Exostosin"/>
</dbReference>
<evidence type="ECO:0000313" key="8">
    <source>
        <dbReference type="Proteomes" id="UP000015453"/>
    </source>
</evidence>
<dbReference type="GO" id="GO:0000139">
    <property type="term" value="C:Golgi membrane"/>
    <property type="evidence" value="ECO:0007669"/>
    <property type="project" value="UniProtKB-SubCell"/>
</dbReference>
<keyword evidence="4" id="KW-0735">Signal-anchor</keyword>
<dbReference type="PANTHER" id="PTHR11062:SF337">
    <property type="entry name" value="OS04G0109900 PROTEIN"/>
    <property type="match status" value="1"/>
</dbReference>
<dbReference type="SUPFAM" id="SSF53756">
    <property type="entry name" value="UDP-Glycosyltransferase/glycogen phosphorylase"/>
    <property type="match status" value="1"/>
</dbReference>
<dbReference type="Pfam" id="PF03016">
    <property type="entry name" value="Exostosin_GT47"/>
    <property type="match status" value="1"/>
</dbReference>
<reference evidence="7 8" key="1">
    <citation type="journal article" date="2013" name="BMC Genomics">
        <title>The miniature genome of a carnivorous plant Genlisea aurea contains a low number of genes and short non-coding sequences.</title>
        <authorList>
            <person name="Leushkin E.V."/>
            <person name="Sutormin R.A."/>
            <person name="Nabieva E.R."/>
            <person name="Penin A.A."/>
            <person name="Kondrashov A.S."/>
            <person name="Logacheva M.D."/>
        </authorList>
    </citation>
    <scope>NUCLEOTIDE SEQUENCE [LARGE SCALE GENOMIC DNA]</scope>
</reference>
<keyword evidence="5" id="KW-0333">Golgi apparatus</keyword>
<dbReference type="OrthoDB" id="1924787at2759"/>
<keyword evidence="3" id="KW-0808">Transferase</keyword>
<evidence type="ECO:0000313" key="7">
    <source>
        <dbReference type="EMBL" id="EPS67003.1"/>
    </source>
</evidence>
<evidence type="ECO:0000256" key="2">
    <source>
        <dbReference type="ARBA" id="ARBA00010271"/>
    </source>
</evidence>
<keyword evidence="8" id="KW-1185">Reference proteome</keyword>
<evidence type="ECO:0000256" key="1">
    <source>
        <dbReference type="ARBA" id="ARBA00004323"/>
    </source>
</evidence>
<dbReference type="Gene3D" id="3.40.50.2000">
    <property type="entry name" value="Glycogen Phosphorylase B"/>
    <property type="match status" value="1"/>
</dbReference>
<comment type="similarity">
    <text evidence="2">Belongs to the glycosyltransferase 47 family.</text>
</comment>
<dbReference type="EMBL" id="AUSU01003354">
    <property type="protein sequence ID" value="EPS67003.1"/>
    <property type="molecule type" value="Genomic_DNA"/>
</dbReference>
<accession>S8DV16</accession>
<evidence type="ECO:0000256" key="3">
    <source>
        <dbReference type="ARBA" id="ARBA00022676"/>
    </source>
</evidence>
<feature type="domain" description="Exostosin GT47" evidence="6">
    <location>
        <begin position="51"/>
        <end position="328"/>
    </location>
</feature>